<dbReference type="AlphaFoldDB" id="A0A0L0CN12"/>
<evidence type="ECO:0000256" key="7">
    <source>
        <dbReference type="ARBA" id="ARBA00051722"/>
    </source>
</evidence>
<comment type="catalytic activity">
    <reaction evidence="7">
        <text>O-phospho-L-tyrosyl-[protein] + H2O = L-tyrosyl-[protein] + phosphate</text>
        <dbReference type="Rhea" id="RHEA:10684"/>
        <dbReference type="Rhea" id="RHEA-COMP:10136"/>
        <dbReference type="Rhea" id="RHEA-COMP:20101"/>
        <dbReference type="ChEBI" id="CHEBI:15377"/>
        <dbReference type="ChEBI" id="CHEBI:43474"/>
        <dbReference type="ChEBI" id="CHEBI:46858"/>
        <dbReference type="ChEBI" id="CHEBI:61978"/>
        <dbReference type="EC" id="3.1.3.48"/>
    </reaction>
</comment>
<comment type="similarity">
    <text evidence="2">Belongs to the protein-tyrosine phosphatase family.</text>
</comment>
<dbReference type="PRINTS" id="PR01911">
    <property type="entry name" value="PFDSPHPHTASE"/>
</dbReference>
<proteinExistence type="inferred from homology"/>
<comment type="subcellular location">
    <subcellularLocation>
        <location evidence="1">Cytoplasm</location>
    </subcellularLocation>
</comment>
<dbReference type="InterPro" id="IPR004861">
    <property type="entry name" value="Siw14-like"/>
</dbReference>
<evidence type="ECO:0000256" key="2">
    <source>
        <dbReference type="ARBA" id="ARBA00009580"/>
    </source>
</evidence>
<evidence type="ECO:0000256" key="6">
    <source>
        <dbReference type="ARBA" id="ARBA00022912"/>
    </source>
</evidence>
<dbReference type="Pfam" id="PF03162">
    <property type="entry name" value="Y_phosphatase2"/>
    <property type="match status" value="1"/>
</dbReference>
<keyword evidence="10" id="KW-1185">Reference proteome</keyword>
<dbReference type="SUPFAM" id="SSF52799">
    <property type="entry name" value="(Phosphotyrosine protein) phosphatases II"/>
    <property type="match status" value="1"/>
</dbReference>
<evidence type="ECO:0000256" key="1">
    <source>
        <dbReference type="ARBA" id="ARBA00004496"/>
    </source>
</evidence>
<dbReference type="FunFam" id="3.90.190.10:FF:000035">
    <property type="entry name" value="Tyrosine phosphatase, putative"/>
    <property type="match status" value="1"/>
</dbReference>
<evidence type="ECO:0000256" key="4">
    <source>
        <dbReference type="ARBA" id="ARBA00022490"/>
    </source>
</evidence>
<dbReference type="PROSITE" id="PS50054">
    <property type="entry name" value="TYR_PHOSPHATASE_DUAL"/>
    <property type="match status" value="1"/>
</dbReference>
<dbReference type="PANTHER" id="PTHR31126:SF8">
    <property type="entry name" value="TYROSINE-PROTEIN PHOSPHATASE OCA1-RELATED"/>
    <property type="match status" value="1"/>
</dbReference>
<evidence type="ECO:0000313" key="10">
    <source>
        <dbReference type="Proteomes" id="UP000037069"/>
    </source>
</evidence>
<evidence type="ECO:0000313" key="9">
    <source>
        <dbReference type="EMBL" id="KNC33700.1"/>
    </source>
</evidence>
<gene>
    <name evidence="9" type="ORF">FF38_03573</name>
</gene>
<name>A0A0L0CN12_LUCCU</name>
<dbReference type="Gene3D" id="3.90.190.10">
    <property type="entry name" value="Protein tyrosine phosphatase superfamily"/>
    <property type="match status" value="1"/>
</dbReference>
<dbReference type="InterPro" id="IPR020428">
    <property type="entry name" value="PFA-DSPs"/>
</dbReference>
<evidence type="ECO:0000256" key="3">
    <source>
        <dbReference type="ARBA" id="ARBA00013064"/>
    </source>
</evidence>
<dbReference type="EMBL" id="JRES01000168">
    <property type="protein sequence ID" value="KNC33700.1"/>
    <property type="molecule type" value="Genomic_DNA"/>
</dbReference>
<dbReference type="GO" id="GO:0004725">
    <property type="term" value="F:protein tyrosine phosphatase activity"/>
    <property type="evidence" value="ECO:0007669"/>
    <property type="project" value="UniProtKB-EC"/>
</dbReference>
<organism evidence="9 10">
    <name type="scientific">Lucilia cuprina</name>
    <name type="common">Green bottle fly</name>
    <name type="synonym">Australian sheep blowfly</name>
    <dbReference type="NCBI Taxonomy" id="7375"/>
    <lineage>
        <taxon>Eukaryota</taxon>
        <taxon>Metazoa</taxon>
        <taxon>Ecdysozoa</taxon>
        <taxon>Arthropoda</taxon>
        <taxon>Hexapoda</taxon>
        <taxon>Insecta</taxon>
        <taxon>Pterygota</taxon>
        <taxon>Neoptera</taxon>
        <taxon>Endopterygota</taxon>
        <taxon>Diptera</taxon>
        <taxon>Brachycera</taxon>
        <taxon>Muscomorpha</taxon>
        <taxon>Oestroidea</taxon>
        <taxon>Calliphoridae</taxon>
        <taxon>Luciliinae</taxon>
        <taxon>Lucilia</taxon>
    </lineage>
</organism>
<keyword evidence="6" id="KW-0904">Protein phosphatase</keyword>
<dbReference type="InterPro" id="IPR020422">
    <property type="entry name" value="TYR_PHOSPHATASE_DUAL_dom"/>
</dbReference>
<evidence type="ECO:0000256" key="5">
    <source>
        <dbReference type="ARBA" id="ARBA00022801"/>
    </source>
</evidence>
<comment type="caution">
    <text evidence="9">The sequence shown here is derived from an EMBL/GenBank/DDBJ whole genome shotgun (WGS) entry which is preliminary data.</text>
</comment>
<dbReference type="EC" id="3.1.3.48" evidence="3"/>
<feature type="domain" description="Tyrosine-protein phosphatase" evidence="8">
    <location>
        <begin position="8"/>
        <end position="159"/>
    </location>
</feature>
<evidence type="ECO:0000259" key="8">
    <source>
        <dbReference type="PROSITE" id="PS50054"/>
    </source>
</evidence>
<sequence>MVYVPPTNFAPVERRLYRSAAPLPINFSFIKLLGIKTVIWLAVEDPSDAFIDFVDENNIQLEHLGLLNEGEKPWDPISDSSIEEALELIMDLNNYPVLICCSMGRHRTGAVVGCLRKLQDWSFASLVDEYQRFTGLKGERANVELLIENFDLTRIRGILNTKFDEQGRLPPWFLQQIST</sequence>
<protein>
    <recommendedName>
        <fullName evidence="3">protein-tyrosine-phosphatase</fullName>
        <ecNumber evidence="3">3.1.3.48</ecNumber>
    </recommendedName>
</protein>
<keyword evidence="4" id="KW-0963">Cytoplasm</keyword>
<dbReference type="GO" id="GO:0005737">
    <property type="term" value="C:cytoplasm"/>
    <property type="evidence" value="ECO:0007669"/>
    <property type="project" value="UniProtKB-SubCell"/>
</dbReference>
<dbReference type="InterPro" id="IPR029021">
    <property type="entry name" value="Prot-tyrosine_phosphatase-like"/>
</dbReference>
<accession>A0A0L0CN12</accession>
<reference evidence="9 10" key="1">
    <citation type="journal article" date="2015" name="Nat. Commun.">
        <title>Lucilia cuprina genome unlocks parasitic fly biology to underpin future interventions.</title>
        <authorList>
            <person name="Anstead C.A."/>
            <person name="Korhonen P.K."/>
            <person name="Young N.D."/>
            <person name="Hall R.S."/>
            <person name="Jex A.R."/>
            <person name="Murali S.C."/>
            <person name="Hughes D.S."/>
            <person name="Lee S.F."/>
            <person name="Perry T."/>
            <person name="Stroehlein A.J."/>
            <person name="Ansell B.R."/>
            <person name="Breugelmans B."/>
            <person name="Hofmann A."/>
            <person name="Qu J."/>
            <person name="Dugan S."/>
            <person name="Lee S.L."/>
            <person name="Chao H."/>
            <person name="Dinh H."/>
            <person name="Han Y."/>
            <person name="Doddapaneni H.V."/>
            <person name="Worley K.C."/>
            <person name="Muzny D.M."/>
            <person name="Ioannidis P."/>
            <person name="Waterhouse R.M."/>
            <person name="Zdobnov E.M."/>
            <person name="James P.J."/>
            <person name="Bagnall N.H."/>
            <person name="Kotze A.C."/>
            <person name="Gibbs R.A."/>
            <person name="Richards S."/>
            <person name="Batterham P."/>
            <person name="Gasser R.B."/>
        </authorList>
    </citation>
    <scope>NUCLEOTIDE SEQUENCE [LARGE SCALE GENOMIC DNA]</scope>
    <source>
        <strain evidence="9 10">LS</strain>
        <tissue evidence="9">Full body</tissue>
    </source>
</reference>
<keyword evidence="5" id="KW-0378">Hydrolase</keyword>
<dbReference type="Proteomes" id="UP000037069">
    <property type="component" value="Unassembled WGS sequence"/>
</dbReference>
<dbReference type="STRING" id="7375.A0A0L0CN12"/>
<dbReference type="PANTHER" id="PTHR31126">
    <property type="entry name" value="TYROSINE-PROTEIN PHOSPHATASE"/>
    <property type="match status" value="1"/>
</dbReference>